<reference evidence="7" key="2">
    <citation type="submission" date="2023-06" db="EMBL/GenBank/DDBJ databases">
        <authorList>
            <consortium name="Lawrence Berkeley National Laboratory"/>
            <person name="Mondo S.J."/>
            <person name="Hensen N."/>
            <person name="Bonometti L."/>
            <person name="Westerberg I."/>
            <person name="Brannstrom I.O."/>
            <person name="Guillou S."/>
            <person name="Cros-Aarteil S."/>
            <person name="Calhoun S."/>
            <person name="Haridas S."/>
            <person name="Kuo A."/>
            <person name="Pangilinan J."/>
            <person name="Riley R."/>
            <person name="Labutti K."/>
            <person name="Andreopoulos B."/>
            <person name="Lipzen A."/>
            <person name="Chen C."/>
            <person name="Yanf M."/>
            <person name="Daum C."/>
            <person name="Ng V."/>
            <person name="Clum A."/>
            <person name="Steindorff A."/>
            <person name="Ohm R."/>
            <person name="Martin F."/>
            <person name="Silar P."/>
            <person name="Natvig D."/>
            <person name="Lalanne C."/>
            <person name="Gautier V."/>
            <person name="Ament-Velasquez S.L."/>
            <person name="Kruys A."/>
            <person name="Hutchinson M.I."/>
            <person name="Powell A.J."/>
            <person name="Barry K."/>
            <person name="Miller A.N."/>
            <person name="Grigoriev I.V."/>
            <person name="Debuchy R."/>
            <person name="Gladieux P."/>
            <person name="Thoren M.H."/>
            <person name="Johannesson H."/>
        </authorList>
    </citation>
    <scope>NUCLEOTIDE SEQUENCE</scope>
    <source>
        <strain evidence="7">PSN324</strain>
    </source>
</reference>
<feature type="domain" description="Zn(2)-C6 fungal-type" evidence="6">
    <location>
        <begin position="114"/>
        <end position="143"/>
    </location>
</feature>
<evidence type="ECO:0000256" key="4">
    <source>
        <dbReference type="ARBA" id="ARBA00023242"/>
    </source>
</evidence>
<keyword evidence="3" id="KW-0804">Transcription</keyword>
<dbReference type="PANTHER" id="PTHR47424">
    <property type="entry name" value="REGULATORY PROTEIN GAL4"/>
    <property type="match status" value="1"/>
</dbReference>
<dbReference type="GO" id="GO:0000978">
    <property type="term" value="F:RNA polymerase II cis-regulatory region sequence-specific DNA binding"/>
    <property type="evidence" value="ECO:0007669"/>
    <property type="project" value="TreeGrafter"/>
</dbReference>
<dbReference type="SMART" id="SM00066">
    <property type="entry name" value="GAL4"/>
    <property type="match status" value="1"/>
</dbReference>
<feature type="region of interest" description="Disordered" evidence="5">
    <location>
        <begin position="739"/>
        <end position="783"/>
    </location>
</feature>
<keyword evidence="8" id="KW-1185">Reference proteome</keyword>
<feature type="compositionally biased region" description="Low complexity" evidence="5">
    <location>
        <begin position="59"/>
        <end position="85"/>
    </location>
</feature>
<dbReference type="Pfam" id="PF00172">
    <property type="entry name" value="Zn_clus"/>
    <property type="match status" value="1"/>
</dbReference>
<dbReference type="GO" id="GO:0008270">
    <property type="term" value="F:zinc ion binding"/>
    <property type="evidence" value="ECO:0007669"/>
    <property type="project" value="InterPro"/>
</dbReference>
<keyword evidence="1" id="KW-0479">Metal-binding</keyword>
<evidence type="ECO:0000256" key="2">
    <source>
        <dbReference type="ARBA" id="ARBA00023015"/>
    </source>
</evidence>
<feature type="compositionally biased region" description="Polar residues" evidence="5">
    <location>
        <begin position="774"/>
        <end position="783"/>
    </location>
</feature>
<feature type="region of interest" description="Disordered" evidence="5">
    <location>
        <begin position="250"/>
        <end position="289"/>
    </location>
</feature>
<sequence length="860" mass="94799">MDQLEAQATDLRFFLEKGPPAPAVVSPMATASAYSPAGTGPLSRSAPGANSAHHHQRQRQASLQSSSPGGPLESPGAATAANSSASKRRADDDDADAGPAKQQRTKRNRYISIACNECKRRKIKCNGETPCQRCGHLNLPCLYAPNCCSNFKDSDEFKNLASQVGRLQDQVETLYSAMNALREETTSLRLAPIQERSPLPPSMAATRSPSTVSLPPLAKPPYHYRVAPSFNGPTSIAFTVDVAKTTLHKMGYSGPGDGDGDSSFQPEHSPRPSPVIRPTTAAQSLDTSGDPIWEFGEAEMLRLCQLYEDEVGAMYPVISADGVLEHAKFVFSWMSEVRRTGQSNSQLDLNDHKTLLLKIVLCNALTVEEHGHSDKAARLYESIQPIIDRMLMSDPADPSTLPILALVSGYRYLSNDEILAWRVVGHIARLCLELGLHRREGVLKISDPLIRRNALVTFWSSYVLDRRWSFSTGLPFVCHDDKIDPNLPYPEDYPFLIAMIGYSKLSAKIWSLVDCFEPAVIRDLKPHNFEQLEQDIWDWYESVPEQIRTDPNDGDRIPMPASPTDKLQRVRIWTRLRLNQVRIWLYTPVLHSATSIHQNKFLAERAVDLAKQTIRLLAHINRTTSLYRRCQVFYHQFLTSSIAVLFLASTHAPIAFSVKCRDEFYMALDLVRDMSERSWVSRRLWKTIRSLKDYARRVGLEEEGDAQGQQEGKGLSSNARYSGAAAGDGMGVAVGGSGDIRHGRNPLGGSGSRASPVMIDHQSPGLNNRREAQAQGQEDQSNGVRLQTEMSRMFEGYLSMNGVGGAGRESPTATDLVGYDRGGIGMAGTPEAGMMDHGAGVGVALPAGDEGVYQSLREMF</sequence>
<dbReference type="PROSITE" id="PS00463">
    <property type="entry name" value="ZN2_CY6_FUNGAL_1"/>
    <property type="match status" value="1"/>
</dbReference>
<accession>A0AAV9HGP8</accession>
<dbReference type="Proteomes" id="UP001321749">
    <property type="component" value="Unassembled WGS sequence"/>
</dbReference>
<organism evidence="7 8">
    <name type="scientific">Cladorrhinum samala</name>
    <dbReference type="NCBI Taxonomy" id="585594"/>
    <lineage>
        <taxon>Eukaryota</taxon>
        <taxon>Fungi</taxon>
        <taxon>Dikarya</taxon>
        <taxon>Ascomycota</taxon>
        <taxon>Pezizomycotina</taxon>
        <taxon>Sordariomycetes</taxon>
        <taxon>Sordariomycetidae</taxon>
        <taxon>Sordariales</taxon>
        <taxon>Podosporaceae</taxon>
        <taxon>Cladorrhinum</taxon>
    </lineage>
</organism>
<evidence type="ECO:0000313" key="8">
    <source>
        <dbReference type="Proteomes" id="UP001321749"/>
    </source>
</evidence>
<protein>
    <submittedName>
        <fullName evidence="7">Fungal-specific transcription factor</fullName>
    </submittedName>
</protein>
<gene>
    <name evidence="7" type="ORF">QBC42DRAFT_273622</name>
</gene>
<dbReference type="SMART" id="SM00906">
    <property type="entry name" value="Fungal_trans"/>
    <property type="match status" value="1"/>
</dbReference>
<dbReference type="SUPFAM" id="SSF57701">
    <property type="entry name" value="Zn2/Cys6 DNA-binding domain"/>
    <property type="match status" value="1"/>
</dbReference>
<dbReference type="GO" id="GO:0005634">
    <property type="term" value="C:nucleus"/>
    <property type="evidence" value="ECO:0007669"/>
    <property type="project" value="TreeGrafter"/>
</dbReference>
<feature type="region of interest" description="Disordered" evidence="5">
    <location>
        <begin position="1"/>
        <end position="106"/>
    </location>
</feature>
<dbReference type="CDD" id="cd00067">
    <property type="entry name" value="GAL4"/>
    <property type="match status" value="1"/>
</dbReference>
<dbReference type="GO" id="GO:0000435">
    <property type="term" value="P:positive regulation of transcription from RNA polymerase II promoter by galactose"/>
    <property type="evidence" value="ECO:0007669"/>
    <property type="project" value="TreeGrafter"/>
</dbReference>
<dbReference type="InterPro" id="IPR051127">
    <property type="entry name" value="Fungal_SecMet_Regulators"/>
</dbReference>
<dbReference type="AlphaFoldDB" id="A0AAV9HGP8"/>
<evidence type="ECO:0000313" key="7">
    <source>
        <dbReference type="EMBL" id="KAK4459835.1"/>
    </source>
</evidence>
<dbReference type="InterPro" id="IPR036864">
    <property type="entry name" value="Zn2-C6_fun-type_DNA-bd_sf"/>
</dbReference>
<evidence type="ECO:0000256" key="1">
    <source>
        <dbReference type="ARBA" id="ARBA00022723"/>
    </source>
</evidence>
<comment type="caution">
    <text evidence="7">The sequence shown here is derived from an EMBL/GenBank/DDBJ whole genome shotgun (WGS) entry which is preliminary data.</text>
</comment>
<evidence type="ECO:0000256" key="3">
    <source>
        <dbReference type="ARBA" id="ARBA00023163"/>
    </source>
</evidence>
<keyword evidence="4" id="KW-0539">Nucleus</keyword>
<dbReference type="InterPro" id="IPR001138">
    <property type="entry name" value="Zn2Cys6_DnaBD"/>
</dbReference>
<reference evidence="7" key="1">
    <citation type="journal article" date="2023" name="Mol. Phylogenet. Evol.">
        <title>Genome-scale phylogeny and comparative genomics of the fungal order Sordariales.</title>
        <authorList>
            <person name="Hensen N."/>
            <person name="Bonometti L."/>
            <person name="Westerberg I."/>
            <person name="Brannstrom I.O."/>
            <person name="Guillou S."/>
            <person name="Cros-Aarteil S."/>
            <person name="Calhoun S."/>
            <person name="Haridas S."/>
            <person name="Kuo A."/>
            <person name="Mondo S."/>
            <person name="Pangilinan J."/>
            <person name="Riley R."/>
            <person name="LaButti K."/>
            <person name="Andreopoulos B."/>
            <person name="Lipzen A."/>
            <person name="Chen C."/>
            <person name="Yan M."/>
            <person name="Daum C."/>
            <person name="Ng V."/>
            <person name="Clum A."/>
            <person name="Steindorff A."/>
            <person name="Ohm R.A."/>
            <person name="Martin F."/>
            <person name="Silar P."/>
            <person name="Natvig D.O."/>
            <person name="Lalanne C."/>
            <person name="Gautier V."/>
            <person name="Ament-Velasquez S.L."/>
            <person name="Kruys A."/>
            <person name="Hutchinson M.I."/>
            <person name="Powell A.J."/>
            <person name="Barry K."/>
            <person name="Miller A.N."/>
            <person name="Grigoriev I.V."/>
            <person name="Debuchy R."/>
            <person name="Gladieux P."/>
            <person name="Hiltunen Thoren M."/>
            <person name="Johannesson H."/>
        </authorList>
    </citation>
    <scope>NUCLEOTIDE SEQUENCE</scope>
    <source>
        <strain evidence="7">PSN324</strain>
    </source>
</reference>
<dbReference type="PROSITE" id="PS50048">
    <property type="entry name" value="ZN2_CY6_FUNGAL_2"/>
    <property type="match status" value="1"/>
</dbReference>
<dbReference type="EMBL" id="MU865026">
    <property type="protein sequence ID" value="KAK4459835.1"/>
    <property type="molecule type" value="Genomic_DNA"/>
</dbReference>
<dbReference type="Gene3D" id="4.10.240.10">
    <property type="entry name" value="Zn(2)-C6 fungal-type DNA-binding domain"/>
    <property type="match status" value="1"/>
</dbReference>
<evidence type="ECO:0000259" key="6">
    <source>
        <dbReference type="PROSITE" id="PS50048"/>
    </source>
</evidence>
<dbReference type="CDD" id="cd12148">
    <property type="entry name" value="fungal_TF_MHR"/>
    <property type="match status" value="1"/>
</dbReference>
<evidence type="ECO:0000256" key="5">
    <source>
        <dbReference type="SAM" id="MobiDB-lite"/>
    </source>
</evidence>
<dbReference type="InterPro" id="IPR007219">
    <property type="entry name" value="XnlR_reg_dom"/>
</dbReference>
<name>A0AAV9HGP8_9PEZI</name>
<dbReference type="GO" id="GO:0000981">
    <property type="term" value="F:DNA-binding transcription factor activity, RNA polymerase II-specific"/>
    <property type="evidence" value="ECO:0007669"/>
    <property type="project" value="InterPro"/>
</dbReference>
<dbReference type="Pfam" id="PF04082">
    <property type="entry name" value="Fungal_trans"/>
    <property type="match status" value="1"/>
</dbReference>
<proteinExistence type="predicted"/>
<keyword evidence="2" id="KW-0805">Transcription regulation</keyword>
<dbReference type="PANTHER" id="PTHR47424:SF5">
    <property type="entry name" value="ZN(II)2CYS6 TRANSCRIPTION FACTOR (EUROFUNG)"/>
    <property type="match status" value="1"/>
</dbReference>
<dbReference type="GO" id="GO:0006351">
    <property type="term" value="P:DNA-templated transcription"/>
    <property type="evidence" value="ECO:0007669"/>
    <property type="project" value="InterPro"/>
</dbReference>